<protein>
    <submittedName>
        <fullName evidence="2">Uncharacterized protein</fullName>
    </submittedName>
</protein>
<feature type="compositionally biased region" description="Polar residues" evidence="1">
    <location>
        <begin position="10"/>
        <end position="19"/>
    </location>
</feature>
<feature type="region of interest" description="Disordered" evidence="1">
    <location>
        <begin position="110"/>
        <end position="130"/>
    </location>
</feature>
<proteinExistence type="predicted"/>
<dbReference type="OrthoDB" id="5098627at2759"/>
<dbReference type="Proteomes" id="UP000605986">
    <property type="component" value="Unassembled WGS sequence"/>
</dbReference>
<evidence type="ECO:0000313" key="2">
    <source>
        <dbReference type="EMBL" id="KAF4451126.1"/>
    </source>
</evidence>
<dbReference type="AlphaFoldDB" id="A0A8H4P079"/>
<keyword evidence="3" id="KW-1185">Reference proteome</keyword>
<comment type="caution">
    <text evidence="2">The sequence shown here is derived from an EMBL/GenBank/DDBJ whole genome shotgun (WGS) entry which is preliminary data.</text>
</comment>
<accession>A0A8H4P079</accession>
<sequence>MPTKEVVNQWEESSPTTPKSEGPLRGSSDPSQSLVEKHECFAARPNAEGCSTCSDGRLAPDQDRVRNSGARTPGSIHADIVAQMEAKRERKSSEDEAKKNEMHAEVKNMLAESEKKLDELEKRMEELTKK</sequence>
<feature type="region of interest" description="Disordered" evidence="1">
    <location>
        <begin position="1"/>
        <end position="34"/>
    </location>
</feature>
<name>A0A8H4P079_9HYPO</name>
<gene>
    <name evidence="2" type="ORF">F53441_5825</name>
</gene>
<reference evidence="2" key="1">
    <citation type="submission" date="2020-01" db="EMBL/GenBank/DDBJ databases">
        <title>Identification and distribution of gene clusters putatively required for synthesis of sphingolipid metabolism inhibitors in phylogenetically diverse species of the filamentous fungus Fusarium.</title>
        <authorList>
            <person name="Kim H.-S."/>
            <person name="Busman M."/>
            <person name="Brown D.W."/>
            <person name="Divon H."/>
            <person name="Uhlig S."/>
            <person name="Proctor R.H."/>
        </authorList>
    </citation>
    <scope>NUCLEOTIDE SEQUENCE</scope>
    <source>
        <strain evidence="2">NRRL 53441</strain>
    </source>
</reference>
<evidence type="ECO:0000256" key="1">
    <source>
        <dbReference type="SAM" id="MobiDB-lite"/>
    </source>
</evidence>
<organism evidence="2 3">
    <name type="scientific">Fusarium austroafricanum</name>
    <dbReference type="NCBI Taxonomy" id="2364996"/>
    <lineage>
        <taxon>Eukaryota</taxon>
        <taxon>Fungi</taxon>
        <taxon>Dikarya</taxon>
        <taxon>Ascomycota</taxon>
        <taxon>Pezizomycotina</taxon>
        <taxon>Sordariomycetes</taxon>
        <taxon>Hypocreomycetidae</taxon>
        <taxon>Hypocreales</taxon>
        <taxon>Nectriaceae</taxon>
        <taxon>Fusarium</taxon>
        <taxon>Fusarium concolor species complex</taxon>
    </lineage>
</organism>
<dbReference type="EMBL" id="JAADJG010000228">
    <property type="protein sequence ID" value="KAF4451126.1"/>
    <property type="molecule type" value="Genomic_DNA"/>
</dbReference>
<evidence type="ECO:0000313" key="3">
    <source>
        <dbReference type="Proteomes" id="UP000605986"/>
    </source>
</evidence>